<evidence type="ECO:0000313" key="6">
    <source>
        <dbReference type="EMBL" id="RKN79024.1"/>
    </source>
</evidence>
<dbReference type="GO" id="GO:0000160">
    <property type="term" value="P:phosphorelay signal transduction system"/>
    <property type="evidence" value="ECO:0007669"/>
    <property type="project" value="InterPro"/>
</dbReference>
<dbReference type="SUPFAM" id="SSF52172">
    <property type="entry name" value="CheY-like"/>
    <property type="match status" value="1"/>
</dbReference>
<name>A0A3B0C3T5_9BACL</name>
<evidence type="ECO:0000256" key="3">
    <source>
        <dbReference type="PROSITE-ProRule" id="PRU00169"/>
    </source>
</evidence>
<sequence length="975" mass="109472">MQVNSQQLMKDVKLLYTMLLVDADDGAREGLVRILDWERLGLSEPVLATDGEEAYWAIVSRPPDLLILGMNLSGISGLELIRRTNAEYPAVKMVVLAGYDEFGQASEAQRYGVTHFLLKPFNKQAAEGVIRGIVLELREQEEKRAYIRDLQGRLERELPQMKEQFLRDLLLHCSYSREELEFGLRLIEPECRNVRLVLIQPCGEIDALHIRSLKEMAEEGLRPSGLQLVTTVGRRLVALISDGTDDEALARLYRLKERFHRIHRAELNISITEAGPVEDVARLYTEARDCLDYNLDLPDGGIITTNDSRLDGRSVGDGFGSRFVKITSAVKMGNLEVTHSEVTAFFGDLAAGGLDTDSAMAYCLELLIAMARQAPSGKISSYINEVVSVLSIRQLEDVHRYAHAFASEITSINCKTRLRKRSELVERIVSSVQEHLSNEELTLAWLAKEKLFMSVDYVGKLFKRETREKFTQFLLRERLERAAGVIRSSKDCKMYEVAEQTGFGSNIPYFSQVFKKHFDLTPTEYRKLYFSAGETCEGRLPTPGEEGALLGQLPAARRTKPAAEPIPLRMSFWASSRVPVLLTKRVIELFEYSHPDIRIEPEFTSWDAYFAKLIVQAEEDRLPDIVRHDYRFLAQHVRRGVLRPLDDLVEAGVIDLSAAGRSYASGGIVDGRLYGMNLGINTLSVFYDPAAFDKAGVEAPGPEWTWEQYEQDSLQLGRKLGFCDDGSLMLGGFEIYLRQHGQSLFHKEGGSVGFEREVMADYLRMQLRLSKAGVLLPYRKAAGTNKIEHSAFVKGEQPMTVQWSNMIFAYEALSRKRLEIGLPPGAGKGQSLFLKPSQFMTIAATSKHPEKAGRFIDFWINNVEANRILNGCFGLPVSSKVLEAAKPNLGDTQQKVAKYMQQAAGYASPIDPPDPDGAEEVRKLLDYASRLVLGGQISAKDGAEQFVRHANRIVETKLEKRGKRNDLFSGGSLYR</sequence>
<gene>
    <name evidence="6" type="ORF">D7M11_21885</name>
</gene>
<dbReference type="PROSITE" id="PS50110">
    <property type="entry name" value="RESPONSE_REGULATORY"/>
    <property type="match status" value="1"/>
</dbReference>
<dbReference type="InterPro" id="IPR018060">
    <property type="entry name" value="HTH_AraC"/>
</dbReference>
<dbReference type="GO" id="GO:0043565">
    <property type="term" value="F:sequence-specific DNA binding"/>
    <property type="evidence" value="ECO:0007669"/>
    <property type="project" value="InterPro"/>
</dbReference>
<dbReference type="Proteomes" id="UP000282311">
    <property type="component" value="Unassembled WGS sequence"/>
</dbReference>
<dbReference type="Pfam" id="PF01547">
    <property type="entry name" value="SBP_bac_1"/>
    <property type="match status" value="1"/>
</dbReference>
<evidence type="ECO:0000256" key="1">
    <source>
        <dbReference type="ARBA" id="ARBA00023015"/>
    </source>
</evidence>
<proteinExistence type="predicted"/>
<evidence type="ECO:0000256" key="2">
    <source>
        <dbReference type="ARBA" id="ARBA00023163"/>
    </source>
</evidence>
<dbReference type="InterPro" id="IPR050490">
    <property type="entry name" value="Bact_solute-bd_prot1"/>
</dbReference>
<dbReference type="SMART" id="SM00342">
    <property type="entry name" value="HTH_ARAC"/>
    <property type="match status" value="1"/>
</dbReference>
<dbReference type="Pfam" id="PF00072">
    <property type="entry name" value="Response_reg"/>
    <property type="match status" value="1"/>
</dbReference>
<evidence type="ECO:0000259" key="4">
    <source>
        <dbReference type="PROSITE" id="PS01124"/>
    </source>
</evidence>
<comment type="caution">
    <text evidence="6">The sequence shown here is derived from an EMBL/GenBank/DDBJ whole genome shotgun (WGS) entry which is preliminary data.</text>
</comment>
<keyword evidence="2" id="KW-0804">Transcription</keyword>
<organism evidence="6 7">
    <name type="scientific">Paenibacillus ginsengarvi</name>
    <dbReference type="NCBI Taxonomy" id="400777"/>
    <lineage>
        <taxon>Bacteria</taxon>
        <taxon>Bacillati</taxon>
        <taxon>Bacillota</taxon>
        <taxon>Bacilli</taxon>
        <taxon>Bacillales</taxon>
        <taxon>Paenibacillaceae</taxon>
        <taxon>Paenibacillus</taxon>
    </lineage>
</organism>
<protein>
    <submittedName>
        <fullName evidence="6">Extracellular solute-binding protein</fullName>
    </submittedName>
</protein>
<accession>A0A3B0C3T5</accession>
<dbReference type="InterPro" id="IPR001789">
    <property type="entry name" value="Sig_transdc_resp-reg_receiver"/>
</dbReference>
<keyword evidence="1" id="KW-0805">Transcription regulation</keyword>
<dbReference type="Gene3D" id="3.40.50.2300">
    <property type="match status" value="1"/>
</dbReference>
<reference evidence="6 7" key="1">
    <citation type="journal article" date="2007" name="Int. J. Syst. Evol. Microbiol.">
        <title>Paenibacillus ginsengarvi sp. nov., isolated from soil from ginseng cultivation.</title>
        <authorList>
            <person name="Yoon M.H."/>
            <person name="Ten L.N."/>
            <person name="Im W.T."/>
        </authorList>
    </citation>
    <scope>NUCLEOTIDE SEQUENCE [LARGE SCALE GENOMIC DNA]</scope>
    <source>
        <strain evidence="6 7">KCTC 13059</strain>
    </source>
</reference>
<evidence type="ECO:0000259" key="5">
    <source>
        <dbReference type="PROSITE" id="PS50110"/>
    </source>
</evidence>
<comment type="caution">
    <text evidence="3">Lacks conserved residue(s) required for the propagation of feature annotation.</text>
</comment>
<dbReference type="InterPro" id="IPR009057">
    <property type="entry name" value="Homeodomain-like_sf"/>
</dbReference>
<dbReference type="Gene3D" id="1.10.10.60">
    <property type="entry name" value="Homeodomain-like"/>
    <property type="match status" value="2"/>
</dbReference>
<evidence type="ECO:0000313" key="7">
    <source>
        <dbReference type="Proteomes" id="UP000282311"/>
    </source>
</evidence>
<keyword evidence="7" id="KW-1185">Reference proteome</keyword>
<dbReference type="AlphaFoldDB" id="A0A3B0C3T5"/>
<dbReference type="InterPro" id="IPR011006">
    <property type="entry name" value="CheY-like_superfamily"/>
</dbReference>
<dbReference type="PANTHER" id="PTHR43649:SF11">
    <property type="entry name" value="ABC TRANSPORTER SUBSTRATE-BINDING PROTEIN YESO-RELATED"/>
    <property type="match status" value="1"/>
</dbReference>
<dbReference type="CDD" id="cd17536">
    <property type="entry name" value="REC_YesN-like"/>
    <property type="match status" value="1"/>
</dbReference>
<feature type="domain" description="HTH araC/xylS-type" evidence="4">
    <location>
        <begin position="426"/>
        <end position="528"/>
    </location>
</feature>
<dbReference type="SUPFAM" id="SSF46689">
    <property type="entry name" value="Homeodomain-like"/>
    <property type="match status" value="1"/>
</dbReference>
<feature type="domain" description="Response regulatory" evidence="5">
    <location>
        <begin position="17"/>
        <end position="134"/>
    </location>
</feature>
<dbReference type="Pfam" id="PF12833">
    <property type="entry name" value="HTH_18"/>
    <property type="match status" value="1"/>
</dbReference>
<dbReference type="RefSeq" id="WP_120749393.1">
    <property type="nucleotide sequence ID" value="NZ_RBAH01000017.1"/>
</dbReference>
<dbReference type="PROSITE" id="PS01124">
    <property type="entry name" value="HTH_ARAC_FAMILY_2"/>
    <property type="match status" value="1"/>
</dbReference>
<dbReference type="SMART" id="SM00448">
    <property type="entry name" value="REC"/>
    <property type="match status" value="1"/>
</dbReference>
<dbReference type="SUPFAM" id="SSF53850">
    <property type="entry name" value="Periplasmic binding protein-like II"/>
    <property type="match status" value="1"/>
</dbReference>
<dbReference type="GO" id="GO:0003700">
    <property type="term" value="F:DNA-binding transcription factor activity"/>
    <property type="evidence" value="ECO:0007669"/>
    <property type="project" value="InterPro"/>
</dbReference>
<dbReference type="InterPro" id="IPR006059">
    <property type="entry name" value="SBP"/>
</dbReference>
<dbReference type="PANTHER" id="PTHR43649">
    <property type="entry name" value="ARABINOSE-BINDING PROTEIN-RELATED"/>
    <property type="match status" value="1"/>
</dbReference>
<dbReference type="EMBL" id="RBAH01000017">
    <property type="protein sequence ID" value="RKN79024.1"/>
    <property type="molecule type" value="Genomic_DNA"/>
</dbReference>
<dbReference type="Gene3D" id="3.40.190.10">
    <property type="entry name" value="Periplasmic binding protein-like II"/>
    <property type="match status" value="2"/>
</dbReference>